<dbReference type="PANTHER" id="PTHR48081">
    <property type="entry name" value="AB HYDROLASE SUPERFAMILY PROTEIN C4A8.06C"/>
    <property type="match status" value="1"/>
</dbReference>
<proteinExistence type="inferred from homology"/>
<dbReference type="PANTHER" id="PTHR48081:SF8">
    <property type="entry name" value="ALPHA_BETA HYDROLASE FOLD-3 DOMAIN-CONTAINING PROTEIN-RELATED"/>
    <property type="match status" value="1"/>
</dbReference>
<gene>
    <name evidence="4" type="ORF">JF625_29485</name>
</gene>
<organism evidence="4 5">
    <name type="scientific">Inquilinus limosus</name>
    <dbReference type="NCBI Taxonomy" id="171674"/>
    <lineage>
        <taxon>Bacteria</taxon>
        <taxon>Pseudomonadati</taxon>
        <taxon>Pseudomonadota</taxon>
        <taxon>Alphaproteobacteria</taxon>
        <taxon>Rhodospirillales</taxon>
        <taxon>Rhodospirillaceae</taxon>
        <taxon>Inquilinus</taxon>
    </lineage>
</organism>
<name>A0A952FW16_9PROT</name>
<protein>
    <submittedName>
        <fullName evidence="4">Alpha/beta hydrolase</fullName>
    </submittedName>
</protein>
<dbReference type="Proteomes" id="UP000700706">
    <property type="component" value="Unassembled WGS sequence"/>
</dbReference>
<dbReference type="InterPro" id="IPR050300">
    <property type="entry name" value="GDXG_lipolytic_enzyme"/>
</dbReference>
<dbReference type="Pfam" id="PF07859">
    <property type="entry name" value="Abhydrolase_3"/>
    <property type="match status" value="1"/>
</dbReference>
<feature type="domain" description="Alpha/beta hydrolase fold-3" evidence="3">
    <location>
        <begin position="82"/>
        <end position="290"/>
    </location>
</feature>
<dbReference type="InterPro" id="IPR029058">
    <property type="entry name" value="AB_hydrolase_fold"/>
</dbReference>
<dbReference type="AlphaFoldDB" id="A0A952FW16"/>
<evidence type="ECO:0000256" key="1">
    <source>
        <dbReference type="ARBA" id="ARBA00010515"/>
    </source>
</evidence>
<dbReference type="PROSITE" id="PS01173">
    <property type="entry name" value="LIPASE_GDXG_HIS"/>
    <property type="match status" value="1"/>
</dbReference>
<dbReference type="InterPro" id="IPR002168">
    <property type="entry name" value="Lipase_GDXG_HIS_AS"/>
</dbReference>
<dbReference type="EMBL" id="JAEKLZ010000509">
    <property type="protein sequence ID" value="MBW8729271.1"/>
    <property type="molecule type" value="Genomic_DNA"/>
</dbReference>
<dbReference type="InterPro" id="IPR013094">
    <property type="entry name" value="AB_hydrolase_3"/>
</dbReference>
<comment type="caution">
    <text evidence="4">The sequence shown here is derived from an EMBL/GenBank/DDBJ whole genome shotgun (WGS) entry which is preliminary data.</text>
</comment>
<sequence>MSDAGWVLEPITQDFLDTVGDNPDLCRRSPEEARHALVRIQAGAVGRPSAQIEDTIFPVGPTGSVVVRIVRPSDTQKILPVIVYIHGGGWCLGDADTHDRIVRELAVAASAALFFVEYDRAPEARYPVALEQIYAVTAHVAAHGDSLGVDPTRLAVVGDGAGGNMAAAVTLLAMQRRGPKIDLQILFYPITDADFTTSSYQTFANGPWLTKSAMERFWDAYLPDAASRNEITAAPLRASVDQLRGLPDALVVIAENDVLRDEGEGYARQLLRAGVRVTSVRYNGTVHGFVMLNALADTPATRSAIAQAVTALRSVLD</sequence>
<dbReference type="GO" id="GO:0016787">
    <property type="term" value="F:hydrolase activity"/>
    <property type="evidence" value="ECO:0007669"/>
    <property type="project" value="UniProtKB-KW"/>
</dbReference>
<evidence type="ECO:0000313" key="5">
    <source>
        <dbReference type="Proteomes" id="UP000700706"/>
    </source>
</evidence>
<evidence type="ECO:0000259" key="3">
    <source>
        <dbReference type="Pfam" id="PF07859"/>
    </source>
</evidence>
<dbReference type="Gene3D" id="3.40.50.1820">
    <property type="entry name" value="alpha/beta hydrolase"/>
    <property type="match status" value="1"/>
</dbReference>
<reference evidence="4" key="1">
    <citation type="submission" date="2020-06" db="EMBL/GenBank/DDBJ databases">
        <title>Stable isotope informed genome-resolved metagenomics uncovers potential trophic interactions in rhizosphere soil.</title>
        <authorList>
            <person name="Starr E.P."/>
            <person name="Shi S."/>
            <person name="Blazewicz S.J."/>
            <person name="Koch B.J."/>
            <person name="Probst A.J."/>
            <person name="Hungate B.A."/>
            <person name="Pett-Ridge J."/>
            <person name="Firestone M.K."/>
            <person name="Banfield J.F."/>
        </authorList>
    </citation>
    <scope>NUCLEOTIDE SEQUENCE</scope>
    <source>
        <strain evidence="4">YM_69_17</strain>
    </source>
</reference>
<dbReference type="SUPFAM" id="SSF53474">
    <property type="entry name" value="alpha/beta-Hydrolases"/>
    <property type="match status" value="1"/>
</dbReference>
<keyword evidence="2 4" id="KW-0378">Hydrolase</keyword>
<evidence type="ECO:0000256" key="2">
    <source>
        <dbReference type="ARBA" id="ARBA00022801"/>
    </source>
</evidence>
<accession>A0A952FW16</accession>
<comment type="similarity">
    <text evidence="1">Belongs to the 'GDXG' lipolytic enzyme family.</text>
</comment>
<evidence type="ECO:0000313" key="4">
    <source>
        <dbReference type="EMBL" id="MBW8729271.1"/>
    </source>
</evidence>